<dbReference type="InterPro" id="IPR014016">
    <property type="entry name" value="UvrD-like_ATP-bd"/>
</dbReference>
<comment type="caution">
    <text evidence="8">The sequence shown here is derived from an EMBL/GenBank/DDBJ whole genome shotgun (WGS) entry which is preliminary data.</text>
</comment>
<name>A0A2T0Q9L1_9ACTN</name>
<keyword evidence="1 5" id="KW-0547">Nucleotide-binding</keyword>
<dbReference type="AlphaFoldDB" id="A0A2T0Q9L1"/>
<dbReference type="GO" id="GO:0005829">
    <property type="term" value="C:cytosol"/>
    <property type="evidence" value="ECO:0007669"/>
    <property type="project" value="TreeGrafter"/>
</dbReference>
<feature type="domain" description="UvrD-like helicase ATP-binding" evidence="7">
    <location>
        <begin position="207"/>
        <end position="554"/>
    </location>
</feature>
<accession>A0A2T0Q9L1</accession>
<organism evidence="8 9">
    <name type="scientific">Allonocardiopsis opalescens</name>
    <dbReference type="NCBI Taxonomy" id="1144618"/>
    <lineage>
        <taxon>Bacteria</taxon>
        <taxon>Bacillati</taxon>
        <taxon>Actinomycetota</taxon>
        <taxon>Actinomycetes</taxon>
        <taxon>Streptosporangiales</taxon>
        <taxon>Allonocardiopsis</taxon>
    </lineage>
</organism>
<dbReference type="GO" id="GO:0000725">
    <property type="term" value="P:recombinational repair"/>
    <property type="evidence" value="ECO:0007669"/>
    <property type="project" value="TreeGrafter"/>
</dbReference>
<evidence type="ECO:0000259" key="7">
    <source>
        <dbReference type="PROSITE" id="PS51198"/>
    </source>
</evidence>
<dbReference type="GO" id="GO:0005524">
    <property type="term" value="F:ATP binding"/>
    <property type="evidence" value="ECO:0007669"/>
    <property type="project" value="UniProtKB-UniRule"/>
</dbReference>
<evidence type="ECO:0000256" key="6">
    <source>
        <dbReference type="SAM" id="MobiDB-lite"/>
    </source>
</evidence>
<evidence type="ECO:0000256" key="3">
    <source>
        <dbReference type="ARBA" id="ARBA00022806"/>
    </source>
</evidence>
<dbReference type="GO" id="GO:0043138">
    <property type="term" value="F:3'-5' DNA helicase activity"/>
    <property type="evidence" value="ECO:0007669"/>
    <property type="project" value="TreeGrafter"/>
</dbReference>
<dbReference type="GO" id="GO:0003677">
    <property type="term" value="F:DNA binding"/>
    <property type="evidence" value="ECO:0007669"/>
    <property type="project" value="InterPro"/>
</dbReference>
<sequence>MSVPAADPARPDAPEPGPPAPEILAERAHAADAREALRTMRQKVLDTATSQGDVVGDKYSNAVLREERRRRAEQLVDLPDVPPFFGRLDYAPGTVFEADPGDDGFTAARTPDGDRVYVGRRHVQDPAGTPLVIDWRAPVSVAFYRATRAEPMRVRNRRRFGFSGALLTAVEDEPLQGADTGSGGGGELLAAEIERPRVGPMRDIVATIQPEQDDLVRTALEESVCVQGAPGTGKTAVGLHRVAYLLYAHRDRLRRTGVLIIGPNTSFLSYIKGVLPALGEVAVGQTTVTELLTTPATGAPRGADTPEAARIKGDARMAEVIRRALWARPRAPEETLVVQRGARRLRIYPGELADILDELRAREVPYGAGRELLAHRIAHTVLSRLEAAGEVCDDRTHDQVRRDRAVRAAVNAMWPAADPAKVVLTLLSDPAALAAAAEGLLDPGEQRAVLWARPARGPKSARWSEADLALVDEAAQLVERRPSLGHIVVDEAQDLSPMQCRAIGRRCASGSVTVLGDIAQGTTPWAADDWPTLLAHLGKPEARLTVLDRGYRVPQQIISYASRLLPGIAPGLAPPVAVRRAPGSLTVERAAPGALADAVAAACQEALADEGSVGLIAADADTAALAERLAAEGLPALSQAERPDALGASRLVVVDATLAKGLEFDTVVVAEPSRIAAAEPRGARRLYVVLTRAVSRLRVLHSEPLPAELAAV</sequence>
<evidence type="ECO:0000256" key="4">
    <source>
        <dbReference type="ARBA" id="ARBA00022840"/>
    </source>
</evidence>
<dbReference type="PANTHER" id="PTHR11070">
    <property type="entry name" value="UVRD / RECB / PCRA DNA HELICASE FAMILY MEMBER"/>
    <property type="match status" value="1"/>
</dbReference>
<dbReference type="RefSeq" id="WP_106242218.1">
    <property type="nucleotide sequence ID" value="NZ_PVZC01000002.1"/>
</dbReference>
<dbReference type="EMBL" id="PVZC01000002">
    <property type="protein sequence ID" value="PRY00586.1"/>
    <property type="molecule type" value="Genomic_DNA"/>
</dbReference>
<proteinExistence type="predicted"/>
<feature type="binding site" evidence="5">
    <location>
        <begin position="228"/>
        <end position="235"/>
    </location>
    <ligand>
        <name>ATP</name>
        <dbReference type="ChEBI" id="CHEBI:30616"/>
    </ligand>
</feature>
<dbReference type="SUPFAM" id="SSF52540">
    <property type="entry name" value="P-loop containing nucleoside triphosphate hydrolases"/>
    <property type="match status" value="1"/>
</dbReference>
<keyword evidence="9" id="KW-1185">Reference proteome</keyword>
<dbReference type="OrthoDB" id="9787585at2"/>
<dbReference type="GO" id="GO:0016787">
    <property type="term" value="F:hydrolase activity"/>
    <property type="evidence" value="ECO:0007669"/>
    <property type="project" value="UniProtKB-UniRule"/>
</dbReference>
<protein>
    <submittedName>
        <fullName evidence="8">DNA helicase IV</fullName>
    </submittedName>
</protein>
<gene>
    <name evidence="8" type="ORF">CLV72_102217</name>
</gene>
<evidence type="ECO:0000313" key="8">
    <source>
        <dbReference type="EMBL" id="PRY00586.1"/>
    </source>
</evidence>
<keyword evidence="2 5" id="KW-0378">Hydrolase</keyword>
<keyword evidence="4 5" id="KW-0067">ATP-binding</keyword>
<evidence type="ECO:0000256" key="1">
    <source>
        <dbReference type="ARBA" id="ARBA00022741"/>
    </source>
</evidence>
<reference evidence="8 9" key="1">
    <citation type="submission" date="2018-03" db="EMBL/GenBank/DDBJ databases">
        <title>Genomic Encyclopedia of Archaeal and Bacterial Type Strains, Phase II (KMG-II): from individual species to whole genera.</title>
        <authorList>
            <person name="Goeker M."/>
        </authorList>
    </citation>
    <scope>NUCLEOTIDE SEQUENCE [LARGE SCALE GENOMIC DNA]</scope>
    <source>
        <strain evidence="8 9">DSM 45601</strain>
    </source>
</reference>
<evidence type="ECO:0000256" key="5">
    <source>
        <dbReference type="PROSITE-ProRule" id="PRU00560"/>
    </source>
</evidence>
<dbReference type="PROSITE" id="PS51198">
    <property type="entry name" value="UVRD_HELICASE_ATP_BIND"/>
    <property type="match status" value="1"/>
</dbReference>
<dbReference type="PANTHER" id="PTHR11070:SF45">
    <property type="entry name" value="DNA 3'-5' HELICASE"/>
    <property type="match status" value="1"/>
</dbReference>
<dbReference type="InterPro" id="IPR000212">
    <property type="entry name" value="DNA_helicase_UvrD/REP"/>
</dbReference>
<feature type="region of interest" description="Disordered" evidence="6">
    <location>
        <begin position="1"/>
        <end position="22"/>
    </location>
</feature>
<evidence type="ECO:0000313" key="9">
    <source>
        <dbReference type="Proteomes" id="UP000237846"/>
    </source>
</evidence>
<dbReference type="InterPro" id="IPR027417">
    <property type="entry name" value="P-loop_NTPase"/>
</dbReference>
<evidence type="ECO:0000256" key="2">
    <source>
        <dbReference type="ARBA" id="ARBA00022801"/>
    </source>
</evidence>
<dbReference type="Gene3D" id="3.40.50.300">
    <property type="entry name" value="P-loop containing nucleotide triphosphate hydrolases"/>
    <property type="match status" value="3"/>
</dbReference>
<keyword evidence="3 5" id="KW-0347">Helicase</keyword>
<dbReference type="Proteomes" id="UP000237846">
    <property type="component" value="Unassembled WGS sequence"/>
</dbReference>